<protein>
    <recommendedName>
        <fullName evidence="2">DUF6589 domain-containing protein</fullName>
    </recommendedName>
</protein>
<keyword evidence="4" id="KW-1185">Reference proteome</keyword>
<dbReference type="Pfam" id="PF20231">
    <property type="entry name" value="DUF6589"/>
    <property type="match status" value="1"/>
</dbReference>
<feature type="non-terminal residue" evidence="3">
    <location>
        <position position="203"/>
    </location>
</feature>
<gene>
    <name evidence="3" type="ORF">EC957_011323</name>
</gene>
<evidence type="ECO:0000256" key="1">
    <source>
        <dbReference type="SAM" id="SignalP"/>
    </source>
</evidence>
<evidence type="ECO:0000259" key="2">
    <source>
        <dbReference type="Pfam" id="PF20231"/>
    </source>
</evidence>
<organism evidence="3 4">
    <name type="scientific">Mortierella hygrophila</name>
    <dbReference type="NCBI Taxonomy" id="979708"/>
    <lineage>
        <taxon>Eukaryota</taxon>
        <taxon>Fungi</taxon>
        <taxon>Fungi incertae sedis</taxon>
        <taxon>Mucoromycota</taxon>
        <taxon>Mortierellomycotina</taxon>
        <taxon>Mortierellomycetes</taxon>
        <taxon>Mortierellales</taxon>
        <taxon>Mortierellaceae</taxon>
        <taxon>Mortierella</taxon>
    </lineage>
</organism>
<sequence>MVLLLRHTVIYLELCAAIKIGDIGRIEESLKWITVMLQNGSNNNYAMELLHIHCALRYVWTPEMKSRIMATWLVNTKGKENGWIPTDLYQEHNNRLIKAVYAAKGSNSSWDTLASSISVNIRTFSTIRKQFDECFNRPHNSSHHSTVSAEADIEILLQSLREGNILGDDLGAGYPDFEVTSDKDLYAHGVSYLIEKRMDAFKK</sequence>
<proteinExistence type="predicted"/>
<dbReference type="EMBL" id="JAAAXW010000795">
    <property type="protein sequence ID" value="KAF9536338.1"/>
    <property type="molecule type" value="Genomic_DNA"/>
</dbReference>
<feature type="domain" description="DUF6589" evidence="2">
    <location>
        <begin position="2"/>
        <end position="144"/>
    </location>
</feature>
<comment type="caution">
    <text evidence="3">The sequence shown here is derived from an EMBL/GenBank/DDBJ whole genome shotgun (WGS) entry which is preliminary data.</text>
</comment>
<feature type="signal peptide" evidence="1">
    <location>
        <begin position="1"/>
        <end position="17"/>
    </location>
</feature>
<dbReference type="InterPro" id="IPR046496">
    <property type="entry name" value="DUF6589"/>
</dbReference>
<reference evidence="3" key="1">
    <citation type="journal article" date="2020" name="Fungal Divers.">
        <title>Resolving the Mortierellaceae phylogeny through synthesis of multi-gene phylogenetics and phylogenomics.</title>
        <authorList>
            <person name="Vandepol N."/>
            <person name="Liber J."/>
            <person name="Desiro A."/>
            <person name="Na H."/>
            <person name="Kennedy M."/>
            <person name="Barry K."/>
            <person name="Grigoriev I.V."/>
            <person name="Miller A.N."/>
            <person name="O'Donnell K."/>
            <person name="Stajich J.E."/>
            <person name="Bonito G."/>
        </authorList>
    </citation>
    <scope>NUCLEOTIDE SEQUENCE</scope>
    <source>
        <strain evidence="3">NRRL 2591</strain>
    </source>
</reference>
<evidence type="ECO:0000313" key="3">
    <source>
        <dbReference type="EMBL" id="KAF9536338.1"/>
    </source>
</evidence>
<dbReference type="Proteomes" id="UP000723463">
    <property type="component" value="Unassembled WGS sequence"/>
</dbReference>
<keyword evidence="1" id="KW-0732">Signal</keyword>
<feature type="chain" id="PRO_5040388719" description="DUF6589 domain-containing protein" evidence="1">
    <location>
        <begin position="18"/>
        <end position="203"/>
    </location>
</feature>
<name>A0A9P6EW80_9FUNG</name>
<accession>A0A9P6EW80</accession>
<evidence type="ECO:0000313" key="4">
    <source>
        <dbReference type="Proteomes" id="UP000723463"/>
    </source>
</evidence>
<dbReference type="AlphaFoldDB" id="A0A9P6EW80"/>